<dbReference type="SUPFAM" id="SSF46785">
    <property type="entry name" value="Winged helix' DNA-binding domain"/>
    <property type="match status" value="1"/>
</dbReference>
<gene>
    <name evidence="1" type="ORF">HNP82_000838</name>
</gene>
<organism evidence="1 2">
    <name type="scientific">Catenibacillus scindens</name>
    <dbReference type="NCBI Taxonomy" id="673271"/>
    <lineage>
        <taxon>Bacteria</taxon>
        <taxon>Bacillati</taxon>
        <taxon>Bacillota</taxon>
        <taxon>Clostridia</taxon>
        <taxon>Lachnospirales</taxon>
        <taxon>Lachnospiraceae</taxon>
        <taxon>Catenibacillus</taxon>
    </lineage>
</organism>
<dbReference type="Pfam" id="PF02082">
    <property type="entry name" value="Rrf2"/>
    <property type="match status" value="1"/>
</dbReference>
<dbReference type="PANTHER" id="PTHR33221:SF15">
    <property type="entry name" value="HTH-TYPE TRANSCRIPTIONAL REGULATOR YWGB-RELATED"/>
    <property type="match status" value="1"/>
</dbReference>
<evidence type="ECO:0000313" key="1">
    <source>
        <dbReference type="EMBL" id="MBB5263740.1"/>
    </source>
</evidence>
<dbReference type="AlphaFoldDB" id="A0A7W8M490"/>
<dbReference type="GO" id="GO:0003700">
    <property type="term" value="F:DNA-binding transcription factor activity"/>
    <property type="evidence" value="ECO:0007669"/>
    <property type="project" value="TreeGrafter"/>
</dbReference>
<dbReference type="InterPro" id="IPR036388">
    <property type="entry name" value="WH-like_DNA-bd_sf"/>
</dbReference>
<sequence length="130" mass="14479">MWVSASTDYAIRMMICLADAAGPVSSSKLARMIGVSTRYLLQIGARLRDAGMITVTYGSSGGYKLSLPPEEICLLDIIMLMERRAEQTAFRSDEATETEFQLLEQTYRDLGSQFSEQLRKTTISKLLLGK</sequence>
<evidence type="ECO:0000313" key="2">
    <source>
        <dbReference type="Proteomes" id="UP000543642"/>
    </source>
</evidence>
<dbReference type="EMBL" id="JACHFW010000002">
    <property type="protein sequence ID" value="MBB5263740.1"/>
    <property type="molecule type" value="Genomic_DNA"/>
</dbReference>
<proteinExistence type="predicted"/>
<dbReference type="PANTHER" id="PTHR33221">
    <property type="entry name" value="WINGED HELIX-TURN-HELIX TRANSCRIPTIONAL REGULATOR, RRF2 FAMILY"/>
    <property type="match status" value="1"/>
</dbReference>
<dbReference type="NCBIfam" id="TIGR00738">
    <property type="entry name" value="rrf2_super"/>
    <property type="match status" value="1"/>
</dbReference>
<protein>
    <submittedName>
        <fullName evidence="1">Rrf2 family protein</fullName>
    </submittedName>
</protein>
<dbReference type="InterPro" id="IPR036390">
    <property type="entry name" value="WH_DNA-bd_sf"/>
</dbReference>
<dbReference type="InterPro" id="IPR000944">
    <property type="entry name" value="Tscrpt_reg_Rrf2"/>
</dbReference>
<reference evidence="1 2" key="1">
    <citation type="submission" date="2020-08" db="EMBL/GenBank/DDBJ databases">
        <title>Genomic Encyclopedia of Type Strains, Phase IV (KMG-IV): sequencing the most valuable type-strain genomes for metagenomic binning, comparative biology and taxonomic classification.</title>
        <authorList>
            <person name="Goeker M."/>
        </authorList>
    </citation>
    <scope>NUCLEOTIDE SEQUENCE [LARGE SCALE GENOMIC DNA]</scope>
    <source>
        <strain evidence="1 2">DSM 106146</strain>
    </source>
</reference>
<dbReference type="RefSeq" id="WP_183771803.1">
    <property type="nucleotide sequence ID" value="NZ_JACHFW010000002.1"/>
</dbReference>
<accession>A0A7W8M490</accession>
<dbReference type="GO" id="GO:0005829">
    <property type="term" value="C:cytosol"/>
    <property type="evidence" value="ECO:0007669"/>
    <property type="project" value="TreeGrafter"/>
</dbReference>
<name>A0A7W8M490_9FIRM</name>
<keyword evidence="2" id="KW-1185">Reference proteome</keyword>
<dbReference type="PROSITE" id="PS51197">
    <property type="entry name" value="HTH_RRF2_2"/>
    <property type="match status" value="1"/>
</dbReference>
<comment type="caution">
    <text evidence="1">The sequence shown here is derived from an EMBL/GenBank/DDBJ whole genome shotgun (WGS) entry which is preliminary data.</text>
</comment>
<dbReference type="Gene3D" id="1.10.10.10">
    <property type="entry name" value="Winged helix-like DNA-binding domain superfamily/Winged helix DNA-binding domain"/>
    <property type="match status" value="1"/>
</dbReference>
<dbReference type="Proteomes" id="UP000543642">
    <property type="component" value="Unassembled WGS sequence"/>
</dbReference>